<evidence type="ECO:0000313" key="3">
    <source>
        <dbReference type="EMBL" id="CAK9223845.1"/>
    </source>
</evidence>
<comment type="similarity">
    <text evidence="1">Belongs to the CCDC53 family.</text>
</comment>
<feature type="compositionally biased region" description="Polar residues" evidence="2">
    <location>
        <begin position="122"/>
        <end position="131"/>
    </location>
</feature>
<reference evidence="3" key="1">
    <citation type="submission" date="2024-02" db="EMBL/GenBank/DDBJ databases">
        <authorList>
            <consortium name="ELIXIR-Norway"/>
            <consortium name="Elixir Norway"/>
        </authorList>
    </citation>
    <scope>NUCLEOTIDE SEQUENCE</scope>
</reference>
<protein>
    <recommendedName>
        <fullName evidence="5">WASH complex subunit 3</fullName>
    </recommendedName>
</protein>
<gene>
    <name evidence="3" type="ORF">CSSPTR1EN2_LOCUS17035</name>
</gene>
<keyword evidence="4" id="KW-1185">Reference proteome</keyword>
<evidence type="ECO:0000313" key="4">
    <source>
        <dbReference type="Proteomes" id="UP001497512"/>
    </source>
</evidence>
<dbReference type="InterPro" id="IPR019309">
    <property type="entry name" value="WASHC3"/>
</dbReference>
<dbReference type="Proteomes" id="UP001497512">
    <property type="component" value="Chromosome 4"/>
</dbReference>
<organism evidence="3 4">
    <name type="scientific">Sphagnum troendelagicum</name>
    <dbReference type="NCBI Taxonomy" id="128251"/>
    <lineage>
        <taxon>Eukaryota</taxon>
        <taxon>Viridiplantae</taxon>
        <taxon>Streptophyta</taxon>
        <taxon>Embryophyta</taxon>
        <taxon>Bryophyta</taxon>
        <taxon>Sphagnophytina</taxon>
        <taxon>Sphagnopsida</taxon>
        <taxon>Sphagnales</taxon>
        <taxon>Sphagnaceae</taxon>
        <taxon>Sphagnum</taxon>
    </lineage>
</organism>
<dbReference type="EMBL" id="OZ019896">
    <property type="protein sequence ID" value="CAK9223845.1"/>
    <property type="molecule type" value="Genomic_DNA"/>
</dbReference>
<dbReference type="PANTHER" id="PTHR13015">
    <property type="entry name" value="PROTEIN AD-016-RELATED"/>
    <property type="match status" value="1"/>
</dbReference>
<evidence type="ECO:0000256" key="1">
    <source>
        <dbReference type="ARBA" id="ARBA00006290"/>
    </source>
</evidence>
<evidence type="ECO:0008006" key="5">
    <source>
        <dbReference type="Google" id="ProtNLM"/>
    </source>
</evidence>
<dbReference type="PANTHER" id="PTHR13015:SF0">
    <property type="entry name" value="WASH COMPLEX SUBUNIT 3"/>
    <property type="match status" value="1"/>
</dbReference>
<sequence>MSPPAVSDQRTLFLANTFVIHTVRLLNNFSAICEQKLLHVHRRLSRLDATLALLEAKLQSVEGLDRLDRQAVVHSQESQLPIPTLTSATPLLDHEIDEAGSTSSIGVSQNLVESAHQDGDISDTSLPSKDQPTVLKVKDNPRYARFFRMLQVGVPGPAVKIQMSAEGLDASLLDTPDAPSS</sequence>
<evidence type="ECO:0000256" key="2">
    <source>
        <dbReference type="SAM" id="MobiDB-lite"/>
    </source>
</evidence>
<accession>A0ABP0UKK1</accession>
<proteinExistence type="inferred from homology"/>
<name>A0ABP0UKK1_9BRYO</name>
<dbReference type="Pfam" id="PF10152">
    <property type="entry name" value="CCDC53"/>
    <property type="match status" value="1"/>
</dbReference>
<feature type="region of interest" description="Disordered" evidence="2">
    <location>
        <begin position="113"/>
        <end position="133"/>
    </location>
</feature>